<dbReference type="PANTHER" id="PTHR43403:SF1">
    <property type="entry name" value="NAD-SPECIFIC GLUTAMATE DEHYDROGENASE"/>
    <property type="match status" value="1"/>
</dbReference>
<dbReference type="Pfam" id="PF21075">
    <property type="entry name" value="GDH_ACT1"/>
    <property type="match status" value="1"/>
</dbReference>
<dbReference type="Pfam" id="PF05088">
    <property type="entry name" value="Bac_GDH_CD"/>
    <property type="match status" value="1"/>
</dbReference>
<dbReference type="InterPro" id="IPR049056">
    <property type="entry name" value="NAD_Glu_DH_HM3"/>
</dbReference>
<dbReference type="InterPro" id="IPR028971">
    <property type="entry name" value="NAD-GDH_cat"/>
</dbReference>
<proteinExistence type="predicted"/>
<dbReference type="InterPro" id="IPR048381">
    <property type="entry name" value="GDH_C"/>
</dbReference>
<dbReference type="InterPro" id="IPR024727">
    <property type="entry name" value="NAD_Glu_DH_N_ACT1"/>
</dbReference>
<evidence type="ECO:0000259" key="5">
    <source>
        <dbReference type="Pfam" id="PF21076"/>
    </source>
</evidence>
<comment type="caution">
    <text evidence="7">The sequence shown here is derived from an EMBL/GenBank/DDBJ whole genome shotgun (WGS) entry which is preliminary data.</text>
</comment>
<dbReference type="Pfam" id="PF21077">
    <property type="entry name" value="GDH_ACT3"/>
    <property type="match status" value="1"/>
</dbReference>
<evidence type="ECO:0000259" key="3">
    <source>
        <dbReference type="Pfam" id="PF21074"/>
    </source>
</evidence>
<dbReference type="Pfam" id="PF21073">
    <property type="entry name" value="GDH_HM1"/>
    <property type="match status" value="1"/>
</dbReference>
<evidence type="ECO:0000313" key="7">
    <source>
        <dbReference type="EMBL" id="RCW87124.1"/>
    </source>
</evidence>
<dbReference type="GO" id="GO:0006538">
    <property type="term" value="P:L-glutamate catabolic process"/>
    <property type="evidence" value="ECO:0007669"/>
    <property type="project" value="InterPro"/>
</dbReference>
<dbReference type="Gene3D" id="3.40.50.720">
    <property type="entry name" value="NAD(P)-binding Rossmann-like Domain"/>
    <property type="match status" value="1"/>
</dbReference>
<evidence type="ECO:0000259" key="2">
    <source>
        <dbReference type="Pfam" id="PF05088"/>
    </source>
</evidence>
<keyword evidence="1" id="KW-0560">Oxidoreductase</keyword>
<dbReference type="InterPro" id="IPR049064">
    <property type="entry name" value="NAD_Glu_DH_ACT3"/>
</dbReference>
<gene>
    <name evidence="7" type="ORF">DFP89_103128</name>
</gene>
<feature type="domain" description="NAD-glutamate dehydrogenase catalytic" evidence="2">
    <location>
        <begin position="716"/>
        <end position="1210"/>
    </location>
</feature>
<evidence type="ECO:0000256" key="1">
    <source>
        <dbReference type="ARBA" id="ARBA00023002"/>
    </source>
</evidence>
<evidence type="ECO:0000259" key="4">
    <source>
        <dbReference type="Pfam" id="PF21075"/>
    </source>
</evidence>
<dbReference type="InterPro" id="IPR046346">
    <property type="entry name" value="Aminoacid_DH-like_N_sf"/>
</dbReference>
<dbReference type="SUPFAM" id="SSF53223">
    <property type="entry name" value="Aminoacid dehydrogenase-like, N-terminal domain"/>
    <property type="match status" value="1"/>
</dbReference>
<dbReference type="GO" id="GO:0004352">
    <property type="term" value="F:glutamate dehydrogenase (NAD+) activity"/>
    <property type="evidence" value="ECO:0007669"/>
    <property type="project" value="InterPro"/>
</dbReference>
<dbReference type="PANTHER" id="PTHR43403">
    <property type="entry name" value="NAD-SPECIFIC GLUTAMATE DEHYDROGENASE"/>
    <property type="match status" value="1"/>
</dbReference>
<dbReference type="Pfam" id="PF21074">
    <property type="entry name" value="GDH_C"/>
    <property type="match status" value="1"/>
</dbReference>
<organism evidence="7 8">
    <name type="scientific">Paracoccus lutimaris</name>
    <dbReference type="NCBI Taxonomy" id="1490030"/>
    <lineage>
        <taxon>Bacteria</taxon>
        <taxon>Pseudomonadati</taxon>
        <taxon>Pseudomonadota</taxon>
        <taxon>Alphaproteobacteria</taxon>
        <taxon>Rhodobacterales</taxon>
        <taxon>Paracoccaceae</taxon>
        <taxon>Paracoccus</taxon>
    </lineage>
</organism>
<evidence type="ECO:0000313" key="8">
    <source>
        <dbReference type="Proteomes" id="UP000253345"/>
    </source>
</evidence>
<dbReference type="OrthoDB" id="9758052at2"/>
<feature type="domain" description="NAD-glutamate dehydrogenase ACT2" evidence="5">
    <location>
        <begin position="399"/>
        <end position="488"/>
    </location>
</feature>
<accession>A0A368Z9I4</accession>
<reference evidence="7 8" key="1">
    <citation type="submission" date="2018-07" db="EMBL/GenBank/DDBJ databases">
        <title>Genomic Encyclopedia of Type Strains, Phase III (KMG-III): the genomes of soil and plant-associated and newly described type strains.</title>
        <authorList>
            <person name="Whitman W."/>
        </authorList>
    </citation>
    <scope>NUCLEOTIDE SEQUENCE [LARGE SCALE GENOMIC DNA]</scope>
    <source>
        <strain evidence="7 8">CECT 8525</strain>
    </source>
</reference>
<dbReference type="InterPro" id="IPR007780">
    <property type="entry name" value="NAD_Glu_DH_bac"/>
</dbReference>
<feature type="domain" description="NAD-glutamate dehydrogenase ACT3" evidence="6">
    <location>
        <begin position="533"/>
        <end position="616"/>
    </location>
</feature>
<dbReference type="InterPro" id="IPR049059">
    <property type="entry name" value="NAD_Glu_DH_HM1"/>
</dbReference>
<dbReference type="PIRSF" id="PIRSF036761">
    <property type="entry name" value="GDH_Mll4104"/>
    <property type="match status" value="1"/>
</dbReference>
<protein>
    <submittedName>
        <fullName evidence="7">Glutamate dehydrogenase</fullName>
    </submittedName>
</protein>
<feature type="domain" description="NAD-glutamate dehydrogenase N-terminal ACT1" evidence="4">
    <location>
        <begin position="33"/>
        <end position="164"/>
    </location>
</feature>
<dbReference type="InterPro" id="IPR036291">
    <property type="entry name" value="NAD(P)-bd_dom_sf"/>
</dbReference>
<dbReference type="InterPro" id="IPR049062">
    <property type="entry name" value="NAD_Glu_DH_ACT2"/>
</dbReference>
<dbReference type="EMBL" id="QPJL01000003">
    <property type="protein sequence ID" value="RCW87124.1"/>
    <property type="molecule type" value="Genomic_DNA"/>
</dbReference>
<keyword evidence="8" id="KW-1185">Reference proteome</keyword>
<dbReference type="Pfam" id="PF21076">
    <property type="entry name" value="GDH_ACT2"/>
    <property type="match status" value="1"/>
</dbReference>
<name>A0A368Z9I4_9RHOB</name>
<evidence type="ECO:0000259" key="6">
    <source>
        <dbReference type="Pfam" id="PF21077"/>
    </source>
</evidence>
<feature type="domain" description="NAD-specific glutamate dehydrogenase C-terminal" evidence="3">
    <location>
        <begin position="1255"/>
        <end position="1587"/>
    </location>
</feature>
<dbReference type="Proteomes" id="UP000253345">
    <property type="component" value="Unassembled WGS sequence"/>
</dbReference>
<dbReference type="GO" id="GO:0004069">
    <property type="term" value="F:L-aspartate:2-oxoglutarate aminotransferase activity"/>
    <property type="evidence" value="ECO:0007669"/>
    <property type="project" value="InterPro"/>
</dbReference>
<dbReference type="RefSeq" id="WP_114348205.1">
    <property type="nucleotide sequence ID" value="NZ_QPJL01000003.1"/>
</dbReference>
<dbReference type="SUPFAM" id="SSF51735">
    <property type="entry name" value="NAD(P)-binding Rossmann-fold domains"/>
    <property type="match status" value="1"/>
</dbReference>
<dbReference type="Pfam" id="PF21078">
    <property type="entry name" value="GDH_HM3"/>
    <property type="match status" value="1"/>
</dbReference>
<sequence length="1599" mass="175719">MATSMGGKRDKRIDSARKIAEAAGELSLDPEILFKRASKDDLEAYSPEMMALVAAHARNELRAWDGGKPRITIETLPGVEPGGNRVSVIAVTESNTPFLYDSIMGEVTSTHRDIHLAVHPILLVQPGKPVALFDPDQESDPAHRVSHIQIHLSELTPGEAHELAERIGGVLDQVHQAVQDWPEMTALLDQAMHEMETHDAGRRKGDQDEALAFLRWLRDNNFTFLGMREFTYSGKGDQAKVERGKGKGLGILSNPDVRVLRQGKDSVLTTPEILAFLDGPEFLLVTKANVKSVVHRRAYMDYIGVKRFDADGNVTGELRIVGLFTSTAYTRQAADIPLLRDKIAKVVDHFGYDPQSHSGKMLANTLESYPRDDLFQIDAGLLARFCEQINDLADRPRVRVLARADQFDRFVSVIVFVPREQYNSDVRERIGEYLKTAYDGRVSAYYPAFPEGGLARVHFIIGRSGGKTPRIPQTRHEEAVRSIVTRWKDRFDLLARQDGVTLDVSTAYQSVFPPAETYADLPDIVACKPGDPIRISFYHLPRETERQDTVELKIFHAGEPVSLSRRVPVLENLGFSVISEQTYDITVHEEGAEPRLVVLHDMELVNRDGNATDLEKIGPLLEESFLAAWNGLIEDGTFNRLILLAGLTAREVTVLRAYARYLRQAGITYSQDYIADTMNKYPAIAADIFRLFVARMDPALAEKTRERKCKALAAGIEEALAAVPSLDDDRILRRYVNAVQATLRTNYFQRDAQGNPPAVLAFKLDPKALDGLPEPRPYREIFVYGTEVEGVHLRFGPIARGGLRWSDRAQDYRTEVLGLVKAQQVKNSVIVPVGAKGGFYPKKLPVGGSRDEVFNAGKDAYKTFIRTLLSVTDNIVGQGLVPPPNTLRIDGDDPYFVVAADKGTATFSDTANGLAQEAGFWLDDAFASGGSAGYDHKKMGITARGAWEAVKRHFREMDTDIQTTPFTVAGVGDMSGDVFGNGMLLSQQIRLIAAFDHRDIFIDPDPDTGKSFAERKRMFDLPRSSWQDYDRKLLSAGGMIISRAEKLVTLTPQAQAAIGLDKAQATPFEIMTAILRAPVDLLWFGGIGTYIRGSTESDAEVGDRANDAIRITASEVGARVIGEGANLGVTQKGRIEFGLNGGRCNSDAIDNSAGVNSSDVEVNIKIALAPPMHDGRLPRPKRNKLLASMTDEVAQLVLRNNYQQSLAISLTEMRGAANRTSLGRLMTRLEEQGHLNRKVETLPNDQLLGERYQNGKPLTRAEIGVLLSYAKIVLFDQVVASDLPDDPYFTATLEHYFPAKMRKTYAADIHGHRLRREIIATVLANEVINRGGPAFVSTLTDATGYVAADVVKAAVLALDGLDLPRIYAAIDALDNRIGGVLQNRLYREVARIYARVTERLLRTGLAAGPMAEGVARLREGMQKLRPTLRSSVPAETAEEIQREVEKYVQGGVPAALAGEIADLVLMTLVPEIMQIATETGTGLDRTAQGYFAVTDALRIDRLLSAAGQVSATEQFEAMALSRAIAEIANARRELTAAILREQKGAKAPARILQDADGRFASAGNQLALLVEKGEPTLARITVAAGLLTDLARLRTASAA</sequence>